<evidence type="ECO:0008006" key="4">
    <source>
        <dbReference type="Google" id="ProtNLM"/>
    </source>
</evidence>
<dbReference type="InterPro" id="IPR043899">
    <property type="entry name" value="DUF5789"/>
</dbReference>
<protein>
    <recommendedName>
        <fullName evidence="4">DUF2795 domain-containing protein</fullName>
    </recommendedName>
</protein>
<reference evidence="2" key="1">
    <citation type="submission" date="2020-11" db="EMBL/GenBank/DDBJ databases">
        <title>Carbohydrate-dependent, anaerobic sulfur respiration: A novel catabolism in halophilic archaea.</title>
        <authorList>
            <person name="Sorokin D.Y."/>
            <person name="Messina E."/>
            <person name="Smedile F."/>
            <person name="La Cono V."/>
            <person name="Hallsworth J.E."/>
            <person name="Yakimov M.M."/>
        </authorList>
    </citation>
    <scope>NUCLEOTIDE SEQUENCE</scope>
    <source>
        <strain evidence="2">AArc-S</strain>
    </source>
</reference>
<sequence>MKNTTELLTDAEFPMTSDELLDRYGDEEIDLSNETLREVLERTGSETYENREDAEFAIYSGVSDRAIGRKGYSDRDPTPLGSPYGPDQYSF</sequence>
<dbReference type="Pfam" id="PF19102">
    <property type="entry name" value="DUF5789"/>
    <property type="match status" value="1"/>
</dbReference>
<keyword evidence="3" id="KW-1185">Reference proteome</keyword>
<organism evidence="2 3">
    <name type="scientific">Natranaeroarchaeum sulfidigenes</name>
    <dbReference type="NCBI Taxonomy" id="2784880"/>
    <lineage>
        <taxon>Archaea</taxon>
        <taxon>Methanobacteriati</taxon>
        <taxon>Methanobacteriota</taxon>
        <taxon>Stenosarchaea group</taxon>
        <taxon>Halobacteria</taxon>
        <taxon>Halobacteriales</taxon>
        <taxon>Natronoarchaeaceae</taxon>
        <taxon>Natranaeroarchaeum</taxon>
    </lineage>
</organism>
<evidence type="ECO:0000256" key="1">
    <source>
        <dbReference type="SAM" id="MobiDB-lite"/>
    </source>
</evidence>
<dbReference type="AlphaFoldDB" id="A0A897MLN4"/>
<accession>A0A897MLN4</accession>
<proteinExistence type="predicted"/>
<gene>
    <name evidence="2" type="ORF">AArcS_0293</name>
</gene>
<dbReference type="Proteomes" id="UP000663586">
    <property type="component" value="Chromosome"/>
</dbReference>
<evidence type="ECO:0000313" key="2">
    <source>
        <dbReference type="EMBL" id="QSG01527.1"/>
    </source>
</evidence>
<feature type="region of interest" description="Disordered" evidence="1">
    <location>
        <begin position="67"/>
        <end position="91"/>
    </location>
</feature>
<evidence type="ECO:0000313" key="3">
    <source>
        <dbReference type="Proteomes" id="UP000663586"/>
    </source>
</evidence>
<dbReference type="EMBL" id="CP064786">
    <property type="protein sequence ID" value="QSG01527.1"/>
    <property type="molecule type" value="Genomic_DNA"/>
</dbReference>
<name>A0A897MLN4_9EURY</name>
<dbReference type="KEGG" id="hara:AArcS_0293"/>